<dbReference type="Pfam" id="PF22475">
    <property type="entry name" value="YhfS-like_C"/>
    <property type="match status" value="1"/>
</dbReference>
<keyword evidence="3" id="KW-0808">Transferase</keyword>
<dbReference type="GO" id="GO:0005737">
    <property type="term" value="C:cytoplasm"/>
    <property type="evidence" value="ECO:0007669"/>
    <property type="project" value="TreeGrafter"/>
</dbReference>
<dbReference type="GO" id="GO:0071269">
    <property type="term" value="P:L-homocysteine biosynthetic process"/>
    <property type="evidence" value="ECO:0007669"/>
    <property type="project" value="TreeGrafter"/>
</dbReference>
<dbReference type="EMBL" id="JAGZMZ010000024">
    <property type="protein sequence ID" value="MBS4884777.1"/>
    <property type="molecule type" value="Genomic_DNA"/>
</dbReference>
<dbReference type="Pfam" id="PF00266">
    <property type="entry name" value="Aminotran_5"/>
    <property type="match status" value="1"/>
</dbReference>
<sequence length="367" mass="41231">MEVFPLHQMGLEEAKQKQFELVDAICKEFSGTQFLNLGDLGVPQPLNKPIQTEKVEKVLATFFHSEKVLLVTGAGTGAIRCGLAALLPPSGTVLVHKAPIYPTTLTTLKGRNTRIVEADFNDCDDIRKVMSKERVDCALIQYTRQKPDDRYKMKEVIDTIKEQKDIPIITDDNYAALKVPFIGAEQGADLSAFSAFKLLGPEGVGILVGKEKYINAIDKFNYSGGSKVQGWQAMEVLRNLVYTPVALAIQAEENEKIIVQLRKERLPEIKDVFIANSQSKVIIVEFFHDIAEDVLKEAEALGAAPHPIGSESKYEVIPMFYRVSGTYRQYDPTFEKRMIRINVMRSGSETVIRILKESIKRVMQRCF</sequence>
<dbReference type="RefSeq" id="WP_278640586.1">
    <property type="nucleotide sequence ID" value="NZ_JAGZMZ010000024.1"/>
</dbReference>
<evidence type="ECO:0000259" key="1">
    <source>
        <dbReference type="Pfam" id="PF00266"/>
    </source>
</evidence>
<dbReference type="Gene3D" id="3.40.640.10">
    <property type="entry name" value="Type I PLP-dependent aspartate aminotransferase-like (Major domain)"/>
    <property type="match status" value="1"/>
</dbReference>
<comment type="caution">
    <text evidence="3">The sequence shown here is derived from an EMBL/GenBank/DDBJ whole genome shotgun (WGS) entry which is preliminary data.</text>
</comment>
<dbReference type="Gene3D" id="3.90.1150.130">
    <property type="match status" value="1"/>
</dbReference>
<dbReference type="InterPro" id="IPR015421">
    <property type="entry name" value="PyrdxlP-dep_Trfase_major"/>
</dbReference>
<protein>
    <submittedName>
        <fullName evidence="3">Aminotransferase class V-fold PLP-dependent enzyme</fullName>
    </submittedName>
</protein>
<dbReference type="AlphaFoldDB" id="A0A942WG98"/>
<keyword evidence="3" id="KW-0032">Aminotransferase</keyword>
<dbReference type="GO" id="GO:0006535">
    <property type="term" value="P:cysteine biosynthetic process from serine"/>
    <property type="evidence" value="ECO:0007669"/>
    <property type="project" value="TreeGrafter"/>
</dbReference>
<dbReference type="PANTHER" id="PTHR43797:SF2">
    <property type="entry name" value="HOMOCYSTEINE_CYSTEINE SYNTHASE"/>
    <property type="match status" value="1"/>
</dbReference>
<dbReference type="InterPro" id="IPR015424">
    <property type="entry name" value="PyrdxlP-dep_Trfase"/>
</dbReference>
<dbReference type="GO" id="GO:0008483">
    <property type="term" value="F:transaminase activity"/>
    <property type="evidence" value="ECO:0007669"/>
    <property type="project" value="UniProtKB-KW"/>
</dbReference>
<dbReference type="SUPFAM" id="SSF53383">
    <property type="entry name" value="PLP-dependent transferases"/>
    <property type="match status" value="1"/>
</dbReference>
<dbReference type="GO" id="GO:0003961">
    <property type="term" value="F:O-acetylhomoserine aminocarboxypropyltransferase activity"/>
    <property type="evidence" value="ECO:0007669"/>
    <property type="project" value="TreeGrafter"/>
</dbReference>
<dbReference type="InterPro" id="IPR000192">
    <property type="entry name" value="Aminotrans_V_dom"/>
</dbReference>
<reference evidence="3" key="1">
    <citation type="submission" date="2021-02" db="EMBL/GenBank/DDBJ databases">
        <title>Infant gut strain persistence is associated with maternal origin, phylogeny, and functional potential including surface adhesion and iron acquisition.</title>
        <authorList>
            <person name="Lou Y.C."/>
        </authorList>
    </citation>
    <scope>NUCLEOTIDE SEQUENCE</scope>
    <source>
        <strain evidence="3">L3_108_103G1_dasL3_108_103G1_concoct_2</strain>
    </source>
</reference>
<evidence type="ECO:0000259" key="2">
    <source>
        <dbReference type="Pfam" id="PF22475"/>
    </source>
</evidence>
<evidence type="ECO:0000313" key="3">
    <source>
        <dbReference type="EMBL" id="MBS4884777.1"/>
    </source>
</evidence>
<proteinExistence type="predicted"/>
<organism evidence="3 4">
    <name type="scientific">Amedibacillus dolichus</name>
    <dbReference type="NCBI Taxonomy" id="31971"/>
    <lineage>
        <taxon>Bacteria</taxon>
        <taxon>Bacillati</taxon>
        <taxon>Bacillota</taxon>
        <taxon>Erysipelotrichia</taxon>
        <taxon>Erysipelotrichales</taxon>
        <taxon>Erysipelotrichaceae</taxon>
        <taxon>Amedibacillus</taxon>
    </lineage>
</organism>
<dbReference type="PANTHER" id="PTHR43797">
    <property type="entry name" value="HOMOCYSTEINE/CYSTEINE SYNTHASE"/>
    <property type="match status" value="1"/>
</dbReference>
<feature type="domain" description="YhfS-like C-terminal" evidence="2">
    <location>
        <begin position="255"/>
        <end position="355"/>
    </location>
</feature>
<dbReference type="GO" id="GO:0004124">
    <property type="term" value="F:cysteine synthase activity"/>
    <property type="evidence" value="ECO:0007669"/>
    <property type="project" value="TreeGrafter"/>
</dbReference>
<gene>
    <name evidence="3" type="ORF">KHZ85_08425</name>
</gene>
<dbReference type="InterPro" id="IPR006235">
    <property type="entry name" value="OAc-hSer/O-AcSer_sulfhydrylase"/>
</dbReference>
<accession>A0A942WG98</accession>
<name>A0A942WG98_9FIRM</name>
<dbReference type="Proteomes" id="UP000753219">
    <property type="component" value="Unassembled WGS sequence"/>
</dbReference>
<dbReference type="InterPro" id="IPR054718">
    <property type="entry name" value="YhfS-like_C"/>
</dbReference>
<feature type="domain" description="Aminotransferase class V" evidence="1">
    <location>
        <begin position="123"/>
        <end position="225"/>
    </location>
</feature>
<evidence type="ECO:0000313" key="4">
    <source>
        <dbReference type="Proteomes" id="UP000753219"/>
    </source>
</evidence>